<evidence type="ECO:0000313" key="3">
    <source>
        <dbReference type="Proteomes" id="UP000051820"/>
    </source>
</evidence>
<gene>
    <name evidence="2" type="ORF">FD16_GL002434</name>
</gene>
<feature type="domain" description="Transcriptional coactivator p15 (PC4) C-terminal" evidence="1">
    <location>
        <begin position="39"/>
        <end position="72"/>
    </location>
</feature>
<comment type="caution">
    <text evidence="2">The sequence shown here is derived from an EMBL/GenBank/DDBJ whole genome shotgun (WGS) entry which is preliminary data.</text>
</comment>
<sequence>MAFVEGTDYEIIEKIGVIRNSEKSPIELNNIHYAKIDEDRIDLRKWYDDKNGDHKMAKGVSMTIEEARKLRDLLDDYLD</sequence>
<evidence type="ECO:0000313" key="2">
    <source>
        <dbReference type="EMBL" id="KRM12249.1"/>
    </source>
</evidence>
<dbReference type="STRING" id="1423807.FD16_GL002434"/>
<dbReference type="PATRIC" id="fig|1423807.3.peg.2513"/>
<dbReference type="EMBL" id="AZGF01000009">
    <property type="protein sequence ID" value="KRM12249.1"/>
    <property type="molecule type" value="Genomic_DNA"/>
</dbReference>
<dbReference type="Pfam" id="PF02229">
    <property type="entry name" value="PC4"/>
    <property type="match status" value="1"/>
</dbReference>
<evidence type="ECO:0000259" key="1">
    <source>
        <dbReference type="Pfam" id="PF02229"/>
    </source>
</evidence>
<organism evidence="2 3">
    <name type="scientific">Paucilactobacillus suebicus DSM 5007 = KCTC 3549</name>
    <dbReference type="NCBI Taxonomy" id="1423807"/>
    <lineage>
        <taxon>Bacteria</taxon>
        <taxon>Bacillati</taxon>
        <taxon>Bacillota</taxon>
        <taxon>Bacilli</taxon>
        <taxon>Lactobacillales</taxon>
        <taxon>Lactobacillaceae</taxon>
        <taxon>Paucilactobacillus</taxon>
    </lineage>
</organism>
<dbReference type="GO" id="GO:0006355">
    <property type="term" value="P:regulation of DNA-templated transcription"/>
    <property type="evidence" value="ECO:0007669"/>
    <property type="project" value="InterPro"/>
</dbReference>
<protein>
    <recommendedName>
        <fullName evidence="1">Transcriptional coactivator p15 (PC4) C-terminal domain-containing protein</fullName>
    </recommendedName>
</protein>
<reference evidence="2 3" key="1">
    <citation type="journal article" date="2015" name="Genome Announc.">
        <title>Expanding the biotechnology potential of lactobacilli through comparative genomics of 213 strains and associated genera.</title>
        <authorList>
            <person name="Sun Z."/>
            <person name="Harris H.M."/>
            <person name="McCann A."/>
            <person name="Guo C."/>
            <person name="Argimon S."/>
            <person name="Zhang W."/>
            <person name="Yang X."/>
            <person name="Jeffery I.B."/>
            <person name="Cooney J.C."/>
            <person name="Kagawa T.F."/>
            <person name="Liu W."/>
            <person name="Song Y."/>
            <person name="Salvetti E."/>
            <person name="Wrobel A."/>
            <person name="Rasinkangas P."/>
            <person name="Parkhill J."/>
            <person name="Rea M.C."/>
            <person name="O'Sullivan O."/>
            <person name="Ritari J."/>
            <person name="Douillard F.P."/>
            <person name="Paul Ross R."/>
            <person name="Yang R."/>
            <person name="Briner A.E."/>
            <person name="Felis G.E."/>
            <person name="de Vos W.M."/>
            <person name="Barrangou R."/>
            <person name="Klaenhammer T.R."/>
            <person name="Caufield P.W."/>
            <person name="Cui Y."/>
            <person name="Zhang H."/>
            <person name="O'Toole P.W."/>
        </authorList>
    </citation>
    <scope>NUCLEOTIDE SEQUENCE [LARGE SCALE GENOMIC DNA]</scope>
    <source>
        <strain evidence="2 3">DSM 5007</strain>
    </source>
</reference>
<proteinExistence type="predicted"/>
<dbReference type="Proteomes" id="UP000051820">
    <property type="component" value="Unassembled WGS sequence"/>
</dbReference>
<dbReference type="GO" id="GO:0003677">
    <property type="term" value="F:DNA binding"/>
    <property type="evidence" value="ECO:0007669"/>
    <property type="project" value="InterPro"/>
</dbReference>
<keyword evidence="3" id="KW-1185">Reference proteome</keyword>
<accession>A0A0R1W9R0</accession>
<dbReference type="AlphaFoldDB" id="A0A0R1W9R0"/>
<dbReference type="InterPro" id="IPR003173">
    <property type="entry name" value="PC4_C"/>
</dbReference>
<dbReference type="RefSeq" id="WP_010621762.1">
    <property type="nucleotide sequence ID" value="NZ_AZGF01000009.1"/>
</dbReference>
<dbReference type="Gene3D" id="2.30.31.70">
    <property type="match status" value="1"/>
</dbReference>
<name>A0A0R1W9R0_9LACO</name>